<sequence>MAYVVGLGCCMTERRAQPASRSWCPLEQIKTNDINWSTSTLGIETERTFRTEAVRSDPPRPPDIRDIPLSSIEFYAPSTAPTPPPPVARPQSRSRPWREKRRGRIDSSSPVVTITDHDIATGTGTTPSTGECQRERKECRFRRQHRDNERETETVGTVQAWSQVDPLYGMYQREHRVQRDRQAQTGGRGRYVDIRAFDFMSYGGWIVI</sequence>
<dbReference type="VEuPathDB" id="FungiDB:A1O7_00081"/>
<keyword evidence="3" id="KW-1185">Reference proteome</keyword>
<gene>
    <name evidence="2" type="ORF">A1O7_00081</name>
</gene>
<dbReference type="OrthoDB" id="4160898at2759"/>
<organism evidence="2 3">
    <name type="scientific">Cladophialophora yegresii CBS 114405</name>
    <dbReference type="NCBI Taxonomy" id="1182544"/>
    <lineage>
        <taxon>Eukaryota</taxon>
        <taxon>Fungi</taxon>
        <taxon>Dikarya</taxon>
        <taxon>Ascomycota</taxon>
        <taxon>Pezizomycotina</taxon>
        <taxon>Eurotiomycetes</taxon>
        <taxon>Chaetothyriomycetidae</taxon>
        <taxon>Chaetothyriales</taxon>
        <taxon>Herpotrichiellaceae</taxon>
        <taxon>Cladophialophora</taxon>
    </lineage>
</organism>
<name>W9WGN9_9EURO</name>
<proteinExistence type="predicted"/>
<comment type="caution">
    <text evidence="2">The sequence shown here is derived from an EMBL/GenBank/DDBJ whole genome shotgun (WGS) entry which is preliminary data.</text>
</comment>
<dbReference type="EMBL" id="AMGW01000001">
    <property type="protein sequence ID" value="EXJ63746.1"/>
    <property type="molecule type" value="Genomic_DNA"/>
</dbReference>
<accession>W9WGN9</accession>
<feature type="region of interest" description="Disordered" evidence="1">
    <location>
        <begin position="75"/>
        <end position="109"/>
    </location>
</feature>
<dbReference type="GeneID" id="19174698"/>
<evidence type="ECO:0000313" key="2">
    <source>
        <dbReference type="EMBL" id="EXJ63746.1"/>
    </source>
</evidence>
<protein>
    <submittedName>
        <fullName evidence="2">Uncharacterized protein</fullName>
    </submittedName>
</protein>
<dbReference type="HOGENOM" id="CLU_1255834_0_0_1"/>
<dbReference type="Proteomes" id="UP000019473">
    <property type="component" value="Unassembled WGS sequence"/>
</dbReference>
<evidence type="ECO:0000256" key="1">
    <source>
        <dbReference type="SAM" id="MobiDB-lite"/>
    </source>
</evidence>
<dbReference type="RefSeq" id="XP_007752313.1">
    <property type="nucleotide sequence ID" value="XM_007754123.1"/>
</dbReference>
<evidence type="ECO:0000313" key="3">
    <source>
        <dbReference type="Proteomes" id="UP000019473"/>
    </source>
</evidence>
<dbReference type="AlphaFoldDB" id="W9WGN9"/>
<reference evidence="2 3" key="1">
    <citation type="submission" date="2013-03" db="EMBL/GenBank/DDBJ databases">
        <title>The Genome Sequence of Cladophialophora yegresii CBS 114405.</title>
        <authorList>
            <consortium name="The Broad Institute Genomics Platform"/>
            <person name="Cuomo C."/>
            <person name="de Hoog S."/>
            <person name="Gorbushina A."/>
            <person name="Walker B."/>
            <person name="Young S.K."/>
            <person name="Zeng Q."/>
            <person name="Gargeya S."/>
            <person name="Fitzgerald M."/>
            <person name="Haas B."/>
            <person name="Abouelleil A."/>
            <person name="Allen A.W."/>
            <person name="Alvarado L."/>
            <person name="Arachchi H.M."/>
            <person name="Berlin A.M."/>
            <person name="Chapman S.B."/>
            <person name="Gainer-Dewar J."/>
            <person name="Goldberg J."/>
            <person name="Griggs A."/>
            <person name="Gujja S."/>
            <person name="Hansen M."/>
            <person name="Howarth C."/>
            <person name="Imamovic A."/>
            <person name="Ireland A."/>
            <person name="Larimer J."/>
            <person name="McCowan C."/>
            <person name="Murphy C."/>
            <person name="Pearson M."/>
            <person name="Poon T.W."/>
            <person name="Priest M."/>
            <person name="Roberts A."/>
            <person name="Saif S."/>
            <person name="Shea T."/>
            <person name="Sisk P."/>
            <person name="Sykes S."/>
            <person name="Wortman J."/>
            <person name="Nusbaum C."/>
            <person name="Birren B."/>
        </authorList>
    </citation>
    <scope>NUCLEOTIDE SEQUENCE [LARGE SCALE GENOMIC DNA]</scope>
    <source>
        <strain evidence="2 3">CBS 114405</strain>
    </source>
</reference>